<protein>
    <submittedName>
        <fullName evidence="2">Amidase</fullName>
    </submittedName>
</protein>
<dbReference type="PANTHER" id="PTHR42678">
    <property type="entry name" value="AMIDASE"/>
    <property type="match status" value="1"/>
</dbReference>
<dbReference type="InterPro" id="IPR023631">
    <property type="entry name" value="Amidase_dom"/>
</dbReference>
<dbReference type="EMBL" id="JACDQQ010001789">
    <property type="protein sequence ID" value="MBA0087020.1"/>
    <property type="molecule type" value="Genomic_DNA"/>
</dbReference>
<reference evidence="2" key="1">
    <citation type="submission" date="2020-06" db="EMBL/GenBank/DDBJ databases">
        <title>Legume-microbial interactions unlock mineral nutrients during tropical forest succession.</title>
        <authorList>
            <person name="Epihov D.Z."/>
        </authorList>
    </citation>
    <scope>NUCLEOTIDE SEQUENCE [LARGE SCALE GENOMIC DNA]</scope>
    <source>
        <strain evidence="2">Pan2503</strain>
    </source>
</reference>
<dbReference type="Gene3D" id="3.90.1300.10">
    <property type="entry name" value="Amidase signature (AS) domain"/>
    <property type="match status" value="1"/>
</dbReference>
<keyword evidence="3" id="KW-1185">Reference proteome</keyword>
<dbReference type="PANTHER" id="PTHR42678:SF34">
    <property type="entry name" value="OS04G0183300 PROTEIN"/>
    <property type="match status" value="1"/>
</dbReference>
<dbReference type="InterPro" id="IPR020556">
    <property type="entry name" value="Amidase_CS"/>
</dbReference>
<dbReference type="SUPFAM" id="SSF75304">
    <property type="entry name" value="Amidase signature (AS) enzymes"/>
    <property type="match status" value="1"/>
</dbReference>
<accession>A0A7V8NT59</accession>
<evidence type="ECO:0000313" key="3">
    <source>
        <dbReference type="Proteomes" id="UP000567293"/>
    </source>
</evidence>
<dbReference type="Proteomes" id="UP000567293">
    <property type="component" value="Unassembled WGS sequence"/>
</dbReference>
<dbReference type="AlphaFoldDB" id="A0A7V8NT59"/>
<feature type="non-terminal residue" evidence="2">
    <location>
        <position position="1"/>
    </location>
</feature>
<evidence type="ECO:0000313" key="2">
    <source>
        <dbReference type="EMBL" id="MBA0087020.1"/>
    </source>
</evidence>
<name>A0A7V8NT59_9BACT</name>
<dbReference type="Pfam" id="PF01425">
    <property type="entry name" value="Amidase"/>
    <property type="match status" value="1"/>
</dbReference>
<evidence type="ECO:0000259" key="1">
    <source>
        <dbReference type="Pfam" id="PF01425"/>
    </source>
</evidence>
<proteinExistence type="predicted"/>
<dbReference type="PROSITE" id="PS00571">
    <property type="entry name" value="AMIDASES"/>
    <property type="match status" value="1"/>
</dbReference>
<organism evidence="2 3">
    <name type="scientific">Candidatus Acidiferrum panamense</name>
    <dbReference type="NCBI Taxonomy" id="2741543"/>
    <lineage>
        <taxon>Bacteria</taxon>
        <taxon>Pseudomonadati</taxon>
        <taxon>Acidobacteriota</taxon>
        <taxon>Terriglobia</taxon>
        <taxon>Candidatus Acidiferrales</taxon>
        <taxon>Candidatus Acidiferrum</taxon>
    </lineage>
</organism>
<comment type="caution">
    <text evidence="2">The sequence shown here is derived from an EMBL/GenBank/DDBJ whole genome shotgun (WGS) entry which is preliminary data.</text>
</comment>
<feature type="domain" description="Amidase" evidence="1">
    <location>
        <begin position="3"/>
        <end position="414"/>
    </location>
</feature>
<dbReference type="InterPro" id="IPR036928">
    <property type="entry name" value="AS_sf"/>
</dbReference>
<gene>
    <name evidence="2" type="ORF">HRJ53_18715</name>
</gene>
<sequence>RDAQSKSSEFLGPLHGIPILVKDEIDTAGMPTTLGSVVFKDYRPPLDAFVVARLKKAGAIILGKTTLSEFAAGDTYGSLFGATRNPYDLERTVGGSSGGSGASVAANFSTVAVGEETGASLRRPGAWNGIVAMRTTAGLISRTGMYDGYPSEPATMGPMARTVRDMAKLLDAMVGYDPEDPLTALGVGHFPESYTRLLDRNSLRGARLGILRESIGTASEPASEDFKKVNVVFEKNIAELKAAGAVLIDPLVIPDLKKLLDQRAVNSPTAEEALRVWLGRNPNSPIKTRADIQNSRQVDQIFPPTKAQQWKRTTEPVDLARWGEYLTARHQLLLNLMKVMADNRLDAIVHKSVEHQPTLIKDGMNPPYVTNKGVPTLNTFLVYVPSITVPSGFTSDNLPAGITFLGRPYSDATMIQLAYSYEQNTHHRKPPETTPPLH</sequence>